<accession>A0ABR6TR49</accession>
<evidence type="ECO:0000313" key="6">
    <source>
        <dbReference type="Proteomes" id="UP000586346"/>
    </source>
</evidence>
<evidence type="ECO:0000256" key="2">
    <source>
        <dbReference type="ARBA" id="ARBA00022679"/>
    </source>
</evidence>
<sequence>MTSYLTPVTYGSVCSGIEAASVAWKSLKWKVEWFSEIEKFPCAVLQHHWPNVPNLGDMTRIAGRIRDGEIAAPTVLVGGTPCQAFSVSGTLHYLPTSQGHQQV</sequence>
<evidence type="ECO:0000256" key="3">
    <source>
        <dbReference type="ARBA" id="ARBA00022747"/>
    </source>
</evidence>
<dbReference type="SUPFAM" id="SSF53335">
    <property type="entry name" value="S-adenosyl-L-methionine-dependent methyltransferases"/>
    <property type="match status" value="1"/>
</dbReference>
<name>A0ABR6TR49_CITBR</name>
<dbReference type="Pfam" id="PF00145">
    <property type="entry name" value="DNA_methylase"/>
    <property type="match status" value="1"/>
</dbReference>
<keyword evidence="6" id="KW-1185">Reference proteome</keyword>
<keyword evidence="1 5" id="KW-0489">Methyltransferase</keyword>
<dbReference type="RefSeq" id="WP_185654379.1">
    <property type="nucleotide sequence ID" value="NZ_CBDITX010000002.1"/>
</dbReference>
<dbReference type="Gene3D" id="3.40.50.150">
    <property type="entry name" value="Vaccinia Virus protein VP39"/>
    <property type="match status" value="1"/>
</dbReference>
<comment type="caution">
    <text evidence="5">The sequence shown here is derived from an EMBL/GenBank/DDBJ whole genome shotgun (WGS) entry which is preliminary data.</text>
</comment>
<dbReference type="Proteomes" id="UP000586346">
    <property type="component" value="Unassembled WGS sequence"/>
</dbReference>
<proteinExistence type="predicted"/>
<evidence type="ECO:0000256" key="4">
    <source>
        <dbReference type="ARBA" id="ARBA00047422"/>
    </source>
</evidence>
<organism evidence="5 6">
    <name type="scientific">Citrobacter braakii</name>
    <dbReference type="NCBI Taxonomy" id="57706"/>
    <lineage>
        <taxon>Bacteria</taxon>
        <taxon>Pseudomonadati</taxon>
        <taxon>Pseudomonadota</taxon>
        <taxon>Gammaproteobacteria</taxon>
        <taxon>Enterobacterales</taxon>
        <taxon>Enterobacteriaceae</taxon>
        <taxon>Citrobacter</taxon>
        <taxon>Citrobacter freundii complex</taxon>
    </lineage>
</organism>
<dbReference type="GO" id="GO:0032259">
    <property type="term" value="P:methylation"/>
    <property type="evidence" value="ECO:0007669"/>
    <property type="project" value="UniProtKB-KW"/>
</dbReference>
<keyword evidence="3" id="KW-0680">Restriction system</keyword>
<dbReference type="GO" id="GO:0008168">
    <property type="term" value="F:methyltransferase activity"/>
    <property type="evidence" value="ECO:0007669"/>
    <property type="project" value="UniProtKB-KW"/>
</dbReference>
<dbReference type="EMBL" id="JACLAH010000001">
    <property type="protein sequence ID" value="MBC2646022.1"/>
    <property type="molecule type" value="Genomic_DNA"/>
</dbReference>
<comment type="catalytic activity">
    <reaction evidence="4">
        <text>a 2'-deoxycytidine in DNA + S-adenosyl-L-methionine = a 5-methyl-2'-deoxycytidine in DNA + S-adenosyl-L-homocysteine + H(+)</text>
        <dbReference type="Rhea" id="RHEA:13681"/>
        <dbReference type="Rhea" id="RHEA-COMP:11369"/>
        <dbReference type="Rhea" id="RHEA-COMP:11370"/>
        <dbReference type="ChEBI" id="CHEBI:15378"/>
        <dbReference type="ChEBI" id="CHEBI:57856"/>
        <dbReference type="ChEBI" id="CHEBI:59789"/>
        <dbReference type="ChEBI" id="CHEBI:85452"/>
        <dbReference type="ChEBI" id="CHEBI:85454"/>
        <dbReference type="EC" id="2.1.1.37"/>
    </reaction>
</comment>
<dbReference type="InterPro" id="IPR029063">
    <property type="entry name" value="SAM-dependent_MTases_sf"/>
</dbReference>
<protein>
    <submittedName>
        <fullName evidence="5">DNA cytosine methyltransferase</fullName>
    </submittedName>
</protein>
<evidence type="ECO:0000256" key="1">
    <source>
        <dbReference type="ARBA" id="ARBA00022603"/>
    </source>
</evidence>
<evidence type="ECO:0000313" key="5">
    <source>
        <dbReference type="EMBL" id="MBC2646022.1"/>
    </source>
</evidence>
<gene>
    <name evidence="5" type="ORF">H6P72_05190</name>
</gene>
<reference evidence="5 6" key="1">
    <citation type="submission" date="2020-08" db="EMBL/GenBank/DDBJ databases">
        <title>Emergence and comparative genomics analysis of Citrobacter in Fennec fox imported from North Africa to China.</title>
        <authorList>
            <person name="Zheng B."/>
        </authorList>
    </citation>
    <scope>NUCLEOTIDE SEQUENCE [LARGE SCALE GENOMIC DNA]</scope>
    <source>
        <strain evidence="5 6">FF371</strain>
    </source>
</reference>
<keyword evidence="2" id="KW-0808">Transferase</keyword>
<dbReference type="InterPro" id="IPR001525">
    <property type="entry name" value="C5_MeTfrase"/>
</dbReference>